<evidence type="ECO:0000313" key="2">
    <source>
        <dbReference type="EMBL" id="GGD06142.1"/>
    </source>
</evidence>
<dbReference type="CDD" id="cd07756">
    <property type="entry name" value="CYTH-like_Pase_CHAD"/>
    <property type="match status" value="1"/>
</dbReference>
<gene>
    <name evidence="2" type="ORF">GCM10007418_26470</name>
</gene>
<dbReference type="SUPFAM" id="SSF55154">
    <property type="entry name" value="CYTH-like phosphatases"/>
    <property type="match status" value="1"/>
</dbReference>
<organism evidence="2 3">
    <name type="scientific">Halopseudomonas salina</name>
    <dbReference type="NCBI Taxonomy" id="1323744"/>
    <lineage>
        <taxon>Bacteria</taxon>
        <taxon>Pseudomonadati</taxon>
        <taxon>Pseudomonadota</taxon>
        <taxon>Gammaproteobacteria</taxon>
        <taxon>Pseudomonadales</taxon>
        <taxon>Pseudomonadaceae</taxon>
        <taxon>Halopseudomonas</taxon>
    </lineage>
</organism>
<name>A0ABQ1PXD0_9GAMM</name>
<comment type="caution">
    <text evidence="2">The sequence shown here is derived from an EMBL/GenBank/DDBJ whole genome shotgun (WGS) entry which is preliminary data.</text>
</comment>
<dbReference type="SMART" id="SM01118">
    <property type="entry name" value="CYTH"/>
    <property type="match status" value="1"/>
</dbReference>
<sequence>MAKETEIKLRTTPETLEALRAHPLLEARRQGEWQSGPLLNQYYDTPERDLSGAKVALRMRRDGDRAIQTLKSRGQSVSGLSERNEFDWYPDKPELDVSLLDDSCWPQALADLDKSLLQPIFTTDFQRTKVLLRWERESADGMEVVEVEAALDLGKVVAQEREEIICELELEVRQGPAVAVLELALELAGDLPLMPCDISKAERGYRLFDQASYDLRLQSPQWTAESTVDEVIAGSTRQLLGQSQRLAEQYRYSQQWRLFRDMTTHLAALRASFGVFDLALPKSSAQQFTRPLDSLLERFRPLVLAGWADDDSGRSARDQAPDVYAGAVNELAWGQLFIGLALWLEQAAWQHNRPPKGDRIGALPLPHWLLAAVAKEIQELRVPHHNDPDGAVSQWQDQQPRLGRLYYLLSQFRQFLPVPEPDRLFGELNKLQALLEQYPSIDDEQRPLLLDALRKQGQRLRKLNAWRELNA</sequence>
<protein>
    <submittedName>
        <fullName evidence="2">CYTH domain-containing protein</fullName>
    </submittedName>
</protein>
<dbReference type="PANTHER" id="PTHR39569:SF1">
    <property type="entry name" value="INORGANIC TRIPHOSPHATASE"/>
    <property type="match status" value="1"/>
</dbReference>
<dbReference type="InterPro" id="IPR033469">
    <property type="entry name" value="CYTH-like_dom_sf"/>
</dbReference>
<feature type="domain" description="CYTH" evidence="1">
    <location>
        <begin position="2"/>
        <end position="211"/>
    </location>
</feature>
<dbReference type="Gene3D" id="2.40.320.10">
    <property type="entry name" value="Hypothetical Protein Pfu-838710-001"/>
    <property type="match status" value="1"/>
</dbReference>
<dbReference type="PANTHER" id="PTHR39569">
    <property type="entry name" value="INORGANIC TRIPHOSPHATASE"/>
    <property type="match status" value="1"/>
</dbReference>
<dbReference type="InterPro" id="IPR039013">
    <property type="entry name" value="YgiF"/>
</dbReference>
<keyword evidence="3" id="KW-1185">Reference proteome</keyword>
<accession>A0ABQ1PXD0</accession>
<dbReference type="PROSITE" id="PS51707">
    <property type="entry name" value="CYTH"/>
    <property type="match status" value="1"/>
</dbReference>
<dbReference type="EMBL" id="BMFF01000005">
    <property type="protein sequence ID" value="GGD06142.1"/>
    <property type="molecule type" value="Genomic_DNA"/>
</dbReference>
<evidence type="ECO:0000313" key="3">
    <source>
        <dbReference type="Proteomes" id="UP000638188"/>
    </source>
</evidence>
<dbReference type="Proteomes" id="UP000638188">
    <property type="component" value="Unassembled WGS sequence"/>
</dbReference>
<evidence type="ECO:0000259" key="1">
    <source>
        <dbReference type="PROSITE" id="PS51707"/>
    </source>
</evidence>
<dbReference type="RefSeq" id="WP_150278016.1">
    <property type="nucleotide sequence ID" value="NZ_BMFF01000005.1"/>
</dbReference>
<proteinExistence type="predicted"/>
<reference evidence="3" key="1">
    <citation type="journal article" date="2019" name="Int. J. Syst. Evol. Microbiol.">
        <title>The Global Catalogue of Microorganisms (GCM) 10K type strain sequencing project: providing services to taxonomists for standard genome sequencing and annotation.</title>
        <authorList>
            <consortium name="The Broad Institute Genomics Platform"/>
            <consortium name="The Broad Institute Genome Sequencing Center for Infectious Disease"/>
            <person name="Wu L."/>
            <person name="Ma J."/>
        </authorList>
    </citation>
    <scope>NUCLEOTIDE SEQUENCE [LARGE SCALE GENOMIC DNA]</scope>
    <source>
        <strain evidence="3">CGMCC 1.12482</strain>
    </source>
</reference>
<dbReference type="InterPro" id="IPR023577">
    <property type="entry name" value="CYTH_domain"/>
</dbReference>
<dbReference type="Pfam" id="PF01928">
    <property type="entry name" value="CYTH"/>
    <property type="match status" value="1"/>
</dbReference>